<dbReference type="PANTHER" id="PTHR34704">
    <property type="entry name" value="ATPASE"/>
    <property type="match status" value="1"/>
</dbReference>
<organism evidence="3 4">
    <name type="scientific">Desulfitobacterium chlororespirans DSM 11544</name>
    <dbReference type="NCBI Taxonomy" id="1121395"/>
    <lineage>
        <taxon>Bacteria</taxon>
        <taxon>Bacillati</taxon>
        <taxon>Bacillota</taxon>
        <taxon>Clostridia</taxon>
        <taxon>Eubacteriales</taxon>
        <taxon>Desulfitobacteriaceae</taxon>
        <taxon>Desulfitobacterium</taxon>
    </lineage>
</organism>
<dbReference type="AlphaFoldDB" id="A0A1M7TH21"/>
<dbReference type="SUPFAM" id="SSF52980">
    <property type="entry name" value="Restriction endonuclease-like"/>
    <property type="match status" value="1"/>
</dbReference>
<dbReference type="Proteomes" id="UP000184010">
    <property type="component" value="Unassembled WGS sequence"/>
</dbReference>
<dbReference type="EMBL" id="FRDN01000006">
    <property type="protein sequence ID" value="SHN70006.1"/>
    <property type="molecule type" value="Genomic_DNA"/>
</dbReference>
<dbReference type="PANTHER" id="PTHR34704:SF1">
    <property type="entry name" value="ATPASE"/>
    <property type="match status" value="1"/>
</dbReference>
<dbReference type="Pfam" id="PF01637">
    <property type="entry name" value="ATPase_2"/>
    <property type="match status" value="1"/>
</dbReference>
<dbReference type="Pfam" id="PF03008">
    <property type="entry name" value="DUF234"/>
    <property type="match status" value="1"/>
</dbReference>
<dbReference type="RefSeq" id="WP_072772477.1">
    <property type="nucleotide sequence ID" value="NZ_FRDN01000006.1"/>
</dbReference>
<dbReference type="SUPFAM" id="SSF52540">
    <property type="entry name" value="P-loop containing nucleoside triphosphate hydrolases"/>
    <property type="match status" value="1"/>
</dbReference>
<evidence type="ECO:0008006" key="5">
    <source>
        <dbReference type="Google" id="ProtNLM"/>
    </source>
</evidence>
<evidence type="ECO:0000259" key="2">
    <source>
        <dbReference type="Pfam" id="PF03008"/>
    </source>
</evidence>
<dbReference type="GO" id="GO:0005524">
    <property type="term" value="F:ATP binding"/>
    <property type="evidence" value="ECO:0007669"/>
    <property type="project" value="InterPro"/>
</dbReference>
<dbReference type="Gene3D" id="3.40.50.300">
    <property type="entry name" value="P-loop containing nucleotide triphosphate hydrolases"/>
    <property type="match status" value="1"/>
</dbReference>
<reference evidence="4" key="1">
    <citation type="submission" date="2016-12" db="EMBL/GenBank/DDBJ databases">
        <authorList>
            <person name="Varghese N."/>
            <person name="Submissions S."/>
        </authorList>
    </citation>
    <scope>NUCLEOTIDE SEQUENCE [LARGE SCALE GENOMIC DNA]</scope>
    <source>
        <strain evidence="4">DSM 11544</strain>
    </source>
</reference>
<name>A0A1M7TH21_9FIRM</name>
<accession>A0A1M7TH21</accession>
<feature type="domain" description="DUF234" evidence="2">
    <location>
        <begin position="316"/>
        <end position="408"/>
    </location>
</feature>
<dbReference type="InterPro" id="IPR027417">
    <property type="entry name" value="P-loop_NTPase"/>
</dbReference>
<dbReference type="GO" id="GO:0003676">
    <property type="term" value="F:nucleic acid binding"/>
    <property type="evidence" value="ECO:0007669"/>
    <property type="project" value="InterPro"/>
</dbReference>
<dbReference type="InterPro" id="IPR011856">
    <property type="entry name" value="tRNA_endonuc-like_dom_sf"/>
</dbReference>
<proteinExistence type="predicted"/>
<sequence>MFVGRAEELQFLQDRFTARGGQLVILYGRRRVGKTETLRKFCQGKSHVFYACTESPDEQQLTAFSERMLQKGLPAAQYIKRFSDWTQALGSVAELPGEEKKLLVIDEFPYMVKGNGAIPSILQNLWDEKLKNENVLIILCGSAMSFIEKEILAEKNPLYGRATGILKMKAMDFYDAIQFVPHYSSLDKITTYAVLGGIPHYLKQFDDSLSLGENIRLNILSRGSILYSEVEFLMRQELRETATYNAIIEAVAMGNTRMNDIHQKTQIEKTKLSVYLKNLIDLGVLTREFPVADGVKAQANIQRGVYQVTDSFFRFWYAFVFPNLSELEAGDAEGVWRYVVKPELDRYTSYVFEDICRQYLRRKNRKNALPFRFTKIGRWWNKTDELDIMATDQNKQRFLLGECKYKNSAFNLSELRQMQAKFMPKDKNNRIDYWLFSKSGFTDEVIRAAVEQGIQTVTADQLIE</sequence>
<dbReference type="Gene3D" id="3.40.1350.10">
    <property type="match status" value="1"/>
</dbReference>
<dbReference type="STRING" id="1121395.SAMN02745215_02019"/>
<evidence type="ECO:0000259" key="1">
    <source>
        <dbReference type="Pfam" id="PF01637"/>
    </source>
</evidence>
<gene>
    <name evidence="3" type="ORF">SAMN02745215_02019</name>
</gene>
<dbReference type="InterPro" id="IPR011579">
    <property type="entry name" value="ATPase_dom"/>
</dbReference>
<dbReference type="InterPro" id="IPR004256">
    <property type="entry name" value="DUF234"/>
</dbReference>
<evidence type="ECO:0000313" key="4">
    <source>
        <dbReference type="Proteomes" id="UP000184010"/>
    </source>
</evidence>
<evidence type="ECO:0000313" key="3">
    <source>
        <dbReference type="EMBL" id="SHN70006.1"/>
    </source>
</evidence>
<dbReference type="InterPro" id="IPR011335">
    <property type="entry name" value="Restrct_endonuc-II-like"/>
</dbReference>
<protein>
    <recommendedName>
        <fullName evidence="5">ATPase</fullName>
    </recommendedName>
</protein>
<feature type="domain" description="ATPase" evidence="1">
    <location>
        <begin position="2"/>
        <end position="205"/>
    </location>
</feature>
<keyword evidence="4" id="KW-1185">Reference proteome</keyword>